<evidence type="ECO:0000313" key="5">
    <source>
        <dbReference type="Proteomes" id="UP000271937"/>
    </source>
</evidence>
<name>A0A3P3W0A0_9FLAO</name>
<reference evidence="4 5" key="1">
    <citation type="submission" date="2018-11" db="EMBL/GenBank/DDBJ databases">
        <title>Flavobacterium sp. nov., YIM 102600 draft genome.</title>
        <authorList>
            <person name="Li G."/>
            <person name="Jiang Y."/>
        </authorList>
    </citation>
    <scope>NUCLEOTIDE SEQUENCE [LARGE SCALE GENOMIC DNA]</scope>
    <source>
        <strain evidence="4 5">YIM 102600</strain>
    </source>
</reference>
<gene>
    <name evidence="4" type="ORF">EG849_14470</name>
</gene>
<dbReference type="EMBL" id="RQVR01000024">
    <property type="protein sequence ID" value="RRJ88482.1"/>
    <property type="molecule type" value="Genomic_DNA"/>
</dbReference>
<dbReference type="RefSeq" id="WP_125013988.1">
    <property type="nucleotide sequence ID" value="NZ_RQVR01000024.1"/>
</dbReference>
<comment type="caution">
    <text evidence="4">The sequence shown here is derived from an EMBL/GenBank/DDBJ whole genome shotgun (WGS) entry which is preliminary data.</text>
</comment>
<evidence type="ECO:0000313" key="4">
    <source>
        <dbReference type="EMBL" id="RRJ88482.1"/>
    </source>
</evidence>
<keyword evidence="5" id="KW-1185">Reference proteome</keyword>
<feature type="domain" description="Glycosyltransferase subfamily 4-like N-terminal" evidence="3">
    <location>
        <begin position="41"/>
        <end position="147"/>
    </location>
</feature>
<evidence type="ECO:0000259" key="2">
    <source>
        <dbReference type="Pfam" id="PF00534"/>
    </source>
</evidence>
<dbReference type="Pfam" id="PF13439">
    <property type="entry name" value="Glyco_transf_4"/>
    <property type="match status" value="1"/>
</dbReference>
<dbReference type="InterPro" id="IPR028098">
    <property type="entry name" value="Glyco_trans_4-like_N"/>
</dbReference>
<dbReference type="GO" id="GO:0016757">
    <property type="term" value="F:glycosyltransferase activity"/>
    <property type="evidence" value="ECO:0007669"/>
    <property type="project" value="InterPro"/>
</dbReference>
<dbReference type="Pfam" id="PF00534">
    <property type="entry name" value="Glycos_transf_1"/>
    <property type="match status" value="1"/>
</dbReference>
<dbReference type="PANTHER" id="PTHR46401">
    <property type="entry name" value="GLYCOSYLTRANSFERASE WBBK-RELATED"/>
    <property type="match status" value="1"/>
</dbReference>
<evidence type="ECO:0000256" key="1">
    <source>
        <dbReference type="ARBA" id="ARBA00022679"/>
    </source>
</evidence>
<dbReference type="OrthoDB" id="9801609at2"/>
<proteinExistence type="predicted"/>
<feature type="domain" description="Glycosyl transferase family 1" evidence="2">
    <location>
        <begin position="159"/>
        <end position="303"/>
    </location>
</feature>
<sequence>MINIIFFERIFNTNTISIEKLFNTIYDELRNKGLFIEVIKNPYPLKYFWKSIFFFKKREGGDITHITGDIHWISIFLNPKKTILTIHDLVGLESLSGLKRIFYYLFWIYLPLKRLKYITVISEKIKEDILRLLPSVSKKINVIPNCVTIPINVVNRNYRVNKILFVGTRSNKNIEISLKALEKFNFEITIVGKLSLEQSKIINDLELKVTNKENISEEELIYLYDTHDVLCFTSVYEGFGLPILEAQARGCAVITSNLSPMKDVLGYGGVLINPYDQKDIEFALEKYQTDISFYNKCILEGYKNVSNYTVDNIAEQYINLYEKILKNGFN</sequence>
<dbReference type="PANTHER" id="PTHR46401:SF2">
    <property type="entry name" value="GLYCOSYLTRANSFERASE WBBK-RELATED"/>
    <property type="match status" value="1"/>
</dbReference>
<dbReference type="Gene3D" id="3.40.50.2000">
    <property type="entry name" value="Glycogen Phosphorylase B"/>
    <property type="match status" value="2"/>
</dbReference>
<organism evidence="4 5">
    <name type="scientific">Flavobacterium macacae</name>
    <dbReference type="NCBI Taxonomy" id="2488993"/>
    <lineage>
        <taxon>Bacteria</taxon>
        <taxon>Pseudomonadati</taxon>
        <taxon>Bacteroidota</taxon>
        <taxon>Flavobacteriia</taxon>
        <taxon>Flavobacteriales</taxon>
        <taxon>Flavobacteriaceae</taxon>
        <taxon>Flavobacterium</taxon>
    </lineage>
</organism>
<dbReference type="SUPFAM" id="SSF53756">
    <property type="entry name" value="UDP-Glycosyltransferase/glycogen phosphorylase"/>
    <property type="match status" value="1"/>
</dbReference>
<keyword evidence="1 4" id="KW-0808">Transferase</keyword>
<accession>A0A3P3W0A0</accession>
<evidence type="ECO:0000259" key="3">
    <source>
        <dbReference type="Pfam" id="PF13439"/>
    </source>
</evidence>
<protein>
    <submittedName>
        <fullName evidence="4">Glycosyltransferase</fullName>
    </submittedName>
</protein>
<dbReference type="GO" id="GO:0009103">
    <property type="term" value="P:lipopolysaccharide biosynthetic process"/>
    <property type="evidence" value="ECO:0007669"/>
    <property type="project" value="TreeGrafter"/>
</dbReference>
<dbReference type="Proteomes" id="UP000271937">
    <property type="component" value="Unassembled WGS sequence"/>
</dbReference>
<dbReference type="AlphaFoldDB" id="A0A3P3W0A0"/>
<dbReference type="InterPro" id="IPR001296">
    <property type="entry name" value="Glyco_trans_1"/>
</dbReference>